<reference evidence="2 3" key="1">
    <citation type="journal article" date="2012" name="BMC Microbiol.">
        <title>Isolation and characterization of ZZ1, a novel lytic phage that infects Acinetobacter baumannii clinical isolates.</title>
        <authorList>
            <person name="Jin J."/>
            <person name="Li Z.J."/>
            <person name="Wang S.W."/>
            <person name="Wang S.M."/>
            <person name="Huang D.H."/>
            <person name="Li Y.H."/>
            <person name="Ma Y.Y."/>
            <person name="Wang J."/>
            <person name="Liu F."/>
            <person name="Chen X.D."/>
            <person name="Li G.X."/>
            <person name="Wang X.T."/>
            <person name="Wang Z.Q."/>
            <person name="Zhao G.Q."/>
        </authorList>
    </citation>
    <scope>NUCLEOTIDE SEQUENCE [LARGE SCALE GENOMIC DNA]</scope>
</reference>
<feature type="transmembrane region" description="Helical" evidence="1">
    <location>
        <begin position="32"/>
        <end position="51"/>
    </location>
</feature>
<evidence type="ECO:0000313" key="2">
    <source>
        <dbReference type="EMBL" id="AFL47651.1"/>
    </source>
</evidence>
<keyword evidence="1" id="KW-1133">Transmembrane helix</keyword>
<organism evidence="2 3">
    <name type="scientific">Acinetobacter phage ZZ1</name>
    <dbReference type="NCBI Taxonomy" id="1049283"/>
    <lineage>
        <taxon>Viruses</taxon>
        <taxon>Duplodnaviria</taxon>
        <taxon>Heunggongvirae</taxon>
        <taxon>Uroviricota</taxon>
        <taxon>Caudoviricetes</taxon>
        <taxon>Pantevenvirales</taxon>
        <taxon>Straboviridae</taxon>
        <taxon>Twarogvirinae</taxon>
        <taxon>Zedzedvirus</taxon>
        <taxon>Zedzedvirus zz1</taxon>
    </lineage>
</organism>
<accession>I3WVY1</accession>
<sequence>MSTNQLLALVLLFVYATIHKTMQVVNFSDPIYLVKLAITSVITIIICFKLIK</sequence>
<proteinExistence type="predicted"/>
<name>I3WVY1_9CAUD</name>
<dbReference type="RefSeq" id="YP_006489014.1">
    <property type="nucleotide sequence ID" value="NC_018087.3"/>
</dbReference>
<keyword evidence="1" id="KW-0812">Transmembrane</keyword>
<keyword evidence="3" id="KW-1185">Reference proteome</keyword>
<protein>
    <submittedName>
        <fullName evidence="2">Uncharacterized protein</fullName>
    </submittedName>
</protein>
<evidence type="ECO:0000313" key="3">
    <source>
        <dbReference type="Proteomes" id="UP000204195"/>
    </source>
</evidence>
<keyword evidence="1" id="KW-0472">Membrane</keyword>
<evidence type="ECO:0000256" key="1">
    <source>
        <dbReference type="SAM" id="Phobius"/>
    </source>
</evidence>
<dbReference type="EMBL" id="HQ698922">
    <property type="protein sequence ID" value="AFL47651.1"/>
    <property type="molecule type" value="Genomic_DNA"/>
</dbReference>
<dbReference type="Proteomes" id="UP000204195">
    <property type="component" value="Segment"/>
</dbReference>
<dbReference type="KEGG" id="vg:13165115"/>
<dbReference type="GeneID" id="13165115"/>
<gene>
    <name evidence="2" type="ORF">ZZ1p0253</name>
</gene>